<proteinExistence type="predicted"/>
<dbReference type="PANTHER" id="PTHR34072">
    <property type="entry name" value="ENZYMATIC POLYPROTEIN-RELATED"/>
    <property type="match status" value="1"/>
</dbReference>
<dbReference type="Pfam" id="PF17919">
    <property type="entry name" value="RT_RNaseH_2"/>
    <property type="match status" value="1"/>
</dbReference>
<feature type="domain" description="Reverse transcriptase/retrotransposon-derived protein RNase H-like" evidence="1">
    <location>
        <begin position="212"/>
        <end position="270"/>
    </location>
</feature>
<dbReference type="Proteomes" id="UP001151760">
    <property type="component" value="Unassembled WGS sequence"/>
</dbReference>
<evidence type="ECO:0000313" key="3">
    <source>
        <dbReference type="Proteomes" id="UP001151760"/>
    </source>
</evidence>
<dbReference type="InterPro" id="IPR043128">
    <property type="entry name" value="Rev_trsase/Diguanyl_cyclase"/>
</dbReference>
<dbReference type="EMBL" id="BQNB010016557">
    <property type="protein sequence ID" value="GJT53106.1"/>
    <property type="molecule type" value="Genomic_DNA"/>
</dbReference>
<keyword evidence="2" id="KW-0808">Transferase</keyword>
<keyword evidence="3" id="KW-1185">Reference proteome</keyword>
<dbReference type="SUPFAM" id="SSF56672">
    <property type="entry name" value="DNA/RNA polymerases"/>
    <property type="match status" value="1"/>
</dbReference>
<reference evidence="2" key="1">
    <citation type="journal article" date="2022" name="Int. J. Mol. Sci.">
        <title>Draft Genome of Tanacetum Coccineum: Genomic Comparison of Closely Related Tanacetum-Family Plants.</title>
        <authorList>
            <person name="Yamashiro T."/>
            <person name="Shiraishi A."/>
            <person name="Nakayama K."/>
            <person name="Satake H."/>
        </authorList>
    </citation>
    <scope>NUCLEOTIDE SEQUENCE</scope>
</reference>
<dbReference type="InterPro" id="IPR041577">
    <property type="entry name" value="RT_RNaseH_2"/>
</dbReference>
<gene>
    <name evidence="2" type="ORF">Tco_0988160</name>
</gene>
<accession>A0ABQ5EQ48</accession>
<name>A0ABQ5EQ48_9ASTR</name>
<dbReference type="Gene3D" id="3.30.70.270">
    <property type="match status" value="1"/>
</dbReference>
<keyword evidence="2" id="KW-0695">RNA-directed DNA polymerase</keyword>
<organism evidence="2 3">
    <name type="scientific">Tanacetum coccineum</name>
    <dbReference type="NCBI Taxonomy" id="301880"/>
    <lineage>
        <taxon>Eukaryota</taxon>
        <taxon>Viridiplantae</taxon>
        <taxon>Streptophyta</taxon>
        <taxon>Embryophyta</taxon>
        <taxon>Tracheophyta</taxon>
        <taxon>Spermatophyta</taxon>
        <taxon>Magnoliopsida</taxon>
        <taxon>eudicotyledons</taxon>
        <taxon>Gunneridae</taxon>
        <taxon>Pentapetalae</taxon>
        <taxon>asterids</taxon>
        <taxon>campanulids</taxon>
        <taxon>Asterales</taxon>
        <taxon>Asteraceae</taxon>
        <taxon>Asteroideae</taxon>
        <taxon>Anthemideae</taxon>
        <taxon>Anthemidinae</taxon>
        <taxon>Tanacetum</taxon>
    </lineage>
</organism>
<evidence type="ECO:0000259" key="1">
    <source>
        <dbReference type="Pfam" id="PF17919"/>
    </source>
</evidence>
<dbReference type="InterPro" id="IPR043502">
    <property type="entry name" value="DNA/RNA_pol_sf"/>
</dbReference>
<protein>
    <submittedName>
        <fullName evidence="2">Reverse transcriptase domain-containing protein</fullName>
    </submittedName>
</protein>
<keyword evidence="2" id="KW-0548">Nucleotidyltransferase</keyword>
<comment type="caution">
    <text evidence="2">The sequence shown here is derived from an EMBL/GenBank/DDBJ whole genome shotgun (WGS) entry which is preliminary data.</text>
</comment>
<evidence type="ECO:0000313" key="2">
    <source>
        <dbReference type="EMBL" id="GJT53106.1"/>
    </source>
</evidence>
<dbReference type="GO" id="GO:0003964">
    <property type="term" value="F:RNA-directed DNA polymerase activity"/>
    <property type="evidence" value="ECO:0007669"/>
    <property type="project" value="UniProtKB-KW"/>
</dbReference>
<sequence length="317" mass="35968">MPPKRASTTEAPVMTQDAIRKLVADSVTSALEAQAATMASAKLETGRSLCGYPSENGRYAEDLPLCKRLQFPSTTDIVLAMFVIFAKQGWAFEIRRPETRSKPLDDNPYTVKVTRVSINVVSCGYYLNSGDADRRIFMNPSYGRKKADEERLEDIPVVKECQDVFLKIYTCQGLHVDPAKIEAVKNWTSPTTPTEVRQFLGLAGYYRRFIEATRILALPEGNDNFVVYCDASLQGLGAVLMQREKVIAYASRQLKPHEENYTTHDLELGADRLIQETTEKIVQIRQRLQAVRDRQRDYANVRTKAFRFQVGDRVMLK</sequence>
<reference evidence="2" key="2">
    <citation type="submission" date="2022-01" db="EMBL/GenBank/DDBJ databases">
        <authorList>
            <person name="Yamashiro T."/>
            <person name="Shiraishi A."/>
            <person name="Satake H."/>
            <person name="Nakayama K."/>
        </authorList>
    </citation>
    <scope>NUCLEOTIDE SEQUENCE</scope>
</reference>
<dbReference type="PANTHER" id="PTHR34072:SF52">
    <property type="entry name" value="RIBONUCLEASE H"/>
    <property type="match status" value="1"/>
</dbReference>